<organism evidence="1 2">
    <name type="scientific">Bradyrhizobium xenonodulans</name>
    <dbReference type="NCBI Taxonomy" id="2736875"/>
    <lineage>
        <taxon>Bacteria</taxon>
        <taxon>Pseudomonadati</taxon>
        <taxon>Pseudomonadota</taxon>
        <taxon>Alphaproteobacteria</taxon>
        <taxon>Hyphomicrobiales</taxon>
        <taxon>Nitrobacteraceae</taxon>
        <taxon>Bradyrhizobium</taxon>
    </lineage>
</organism>
<evidence type="ECO:0000313" key="1">
    <source>
        <dbReference type="EMBL" id="WBL77621.1"/>
    </source>
</evidence>
<dbReference type="EMBL" id="CP089391">
    <property type="protein sequence ID" value="WBL77621.1"/>
    <property type="molecule type" value="Genomic_DNA"/>
</dbReference>
<dbReference type="Pfam" id="PF20012">
    <property type="entry name" value="GAP1-N1"/>
    <property type="match status" value="1"/>
</dbReference>
<dbReference type="Proteomes" id="UP001179614">
    <property type="component" value="Chromosome"/>
</dbReference>
<reference evidence="1" key="1">
    <citation type="submission" date="2021-12" db="EMBL/GenBank/DDBJ databases">
        <title>Bradyrhizobium xenonodulans sp. nov.</title>
        <authorList>
            <person name="Claassens R."/>
            <person name="Venter S.N."/>
            <person name="Beukes C.W."/>
            <person name="Stepkowski T."/>
            <person name="Steenkamp E.T."/>
        </authorList>
    </citation>
    <scope>NUCLEOTIDE SEQUENCE</scope>
    <source>
        <strain evidence="1">14AB</strain>
    </source>
</reference>
<proteinExistence type="predicted"/>
<dbReference type="RefSeq" id="WP_270162896.1">
    <property type="nucleotide sequence ID" value="NZ_CP089391.1"/>
</dbReference>
<keyword evidence="2" id="KW-1185">Reference proteome</keyword>
<protein>
    <submittedName>
        <fullName evidence="1">Uncharacterized protein</fullName>
    </submittedName>
</protein>
<accession>A0ABY7MJ44</accession>
<gene>
    <name evidence="1" type="ORF">I3J27_32125</name>
</gene>
<evidence type="ECO:0000313" key="2">
    <source>
        <dbReference type="Proteomes" id="UP001179614"/>
    </source>
</evidence>
<name>A0ABY7MJ44_9BRAD</name>
<sequence length="681" mass="74218">MAHGVGGRVPLQQTLHGYSEGHRLLASSIDLPSRDAKTLLMMSDASGPAATIGAEGYLTGFPLVESGHYALARTWPAPELPRPGCVWTHTILIDFSDIPSLSSAGGLLDLFRRPRGDENSYRSPIDHSSSDRSDGFGVPGDLAKRILSGIYGEPARPIVSAASDGPTRDALVLAIWAQQWPRLRRAFRFCTLSFADRSSANATFDLQFLPASGRVRPTQFKGAVDADRRDFVANDWLEDAVSDLAQGAHGSLRNFLRAAGSDVGGRESFEPLAALHALSLQFDSDPTAVERAIALLERTMATDQGHAARSSIVRAAAAAADRIGAEGQEFVVRNFALIDATEAPAAAERVGSAIWRRDPKTLFDIRSDPSKSAIAERAIAALPPASLIEGVSSTPTHLFELLEARPDLATEPAFWSLQGASGSDVLRLVGSSSDRADDTIEAMIVSGGSLARAAQTVFGSDRVLRRLLARSGDLAADGGNRSEWLSAVASDSDAVARVLVEEWLDDAQTLEAIARAVSPDSVPNAYGDDPWLVAIRRRSAPLENAYLASFLLIRALGRRTLQSVDLVQATFDIVYDAAEKRTLPDDAWRILDRRLDRSYWWEDWDKCVRIRHTVVSMYLDRGIDALAFVRITERDDFFVALIGALSEKYGSQRYLKWMRNRMGDVGIGGERLRVVKHAIWF</sequence>